<dbReference type="EMBL" id="CP137640">
    <property type="protein sequence ID" value="WVX79588.1"/>
    <property type="molecule type" value="Genomic_DNA"/>
</dbReference>
<proteinExistence type="predicted"/>
<name>A0ABZ2C898_9BACI</name>
<accession>A0ABZ2C898</accession>
<organism evidence="1 2">
    <name type="scientific">Niallia oryzisoli</name>
    <dbReference type="NCBI Taxonomy" id="1737571"/>
    <lineage>
        <taxon>Bacteria</taxon>
        <taxon>Bacillati</taxon>
        <taxon>Bacillota</taxon>
        <taxon>Bacilli</taxon>
        <taxon>Bacillales</taxon>
        <taxon>Bacillaceae</taxon>
        <taxon>Niallia</taxon>
    </lineage>
</organism>
<sequence>MIDEKKLTAIKVKEYVCPYGKSQSQGSATLIDEENEIFNIAYGGGHPKISFHEYSFKYNKELMFVNLPTQETSVVYRVFRDNKGTQKSKVK</sequence>
<keyword evidence="2" id="KW-1185">Reference proteome</keyword>
<reference evidence="1 2" key="1">
    <citation type="submission" date="2023-10" db="EMBL/GenBank/DDBJ databases">
        <title>Niallia locisalis sp.nov. isolated from a salt pond sample.</title>
        <authorList>
            <person name="Li X.-J."/>
            <person name="Dong L."/>
        </authorList>
    </citation>
    <scope>NUCLEOTIDE SEQUENCE [LARGE SCALE GENOMIC DNA]</scope>
    <source>
        <strain evidence="1 2">DSM 29761</strain>
    </source>
</reference>
<evidence type="ECO:0000313" key="2">
    <source>
        <dbReference type="Proteomes" id="UP001357223"/>
    </source>
</evidence>
<dbReference type="RefSeq" id="WP_338448521.1">
    <property type="nucleotide sequence ID" value="NZ_CP137640.1"/>
</dbReference>
<evidence type="ECO:0000313" key="1">
    <source>
        <dbReference type="EMBL" id="WVX79588.1"/>
    </source>
</evidence>
<dbReference type="Proteomes" id="UP001357223">
    <property type="component" value="Chromosome"/>
</dbReference>
<gene>
    <name evidence="1" type="ORF">R4Z09_20175</name>
</gene>
<protein>
    <submittedName>
        <fullName evidence="1">Uncharacterized protein</fullName>
    </submittedName>
</protein>